<reference evidence="4" key="1">
    <citation type="submission" date="2020-02" db="EMBL/GenBank/DDBJ databases">
        <title>Genomic and physiological characterization of two novel Nitrospinaceae genera.</title>
        <authorList>
            <person name="Mueller A.J."/>
            <person name="Jung M.-Y."/>
            <person name="Strachan C.R."/>
            <person name="Herbold C.W."/>
            <person name="Kirkegaard R.H."/>
            <person name="Daims H."/>
        </authorList>
    </citation>
    <scope>NUCLEOTIDE SEQUENCE [LARGE SCALE GENOMIC DNA]</scope>
</reference>
<evidence type="ECO:0000313" key="4">
    <source>
        <dbReference type="Proteomes" id="UP000594464"/>
    </source>
</evidence>
<proteinExistence type="predicted"/>
<dbReference type="Pfam" id="PF13436">
    <property type="entry name" value="Gly-zipper_OmpA"/>
    <property type="match status" value="1"/>
</dbReference>
<protein>
    <recommendedName>
        <fullName evidence="2">Glycine-zipper-containing OmpA-like membrane domain-containing protein</fullName>
    </recommendedName>
</protein>
<organism evidence="3 4">
    <name type="scientific">Candidatus Nitrohelix vancouverensis</name>
    <dbReference type="NCBI Taxonomy" id="2705534"/>
    <lineage>
        <taxon>Bacteria</taxon>
        <taxon>Pseudomonadati</taxon>
        <taxon>Nitrospinota/Tectimicrobiota group</taxon>
        <taxon>Nitrospinota</taxon>
        <taxon>Nitrospinia</taxon>
        <taxon>Nitrospinales</taxon>
        <taxon>Nitrospinaceae</taxon>
        <taxon>Candidatus Nitrohelix</taxon>
    </lineage>
</organism>
<feature type="domain" description="Glycine-zipper-containing OmpA-like membrane" evidence="2">
    <location>
        <begin position="63"/>
        <end position="104"/>
    </location>
</feature>
<dbReference type="AlphaFoldDB" id="A0A7T0G413"/>
<dbReference type="KEGG" id="nva:G3M78_11535"/>
<evidence type="ECO:0000313" key="3">
    <source>
        <dbReference type="EMBL" id="QPJ65990.1"/>
    </source>
</evidence>
<evidence type="ECO:0000256" key="1">
    <source>
        <dbReference type="SAM" id="SignalP"/>
    </source>
</evidence>
<evidence type="ECO:0000259" key="2">
    <source>
        <dbReference type="Pfam" id="PF13436"/>
    </source>
</evidence>
<accession>A0A7T0G413</accession>
<dbReference type="PROSITE" id="PS51257">
    <property type="entry name" value="PROKAR_LIPOPROTEIN"/>
    <property type="match status" value="1"/>
</dbReference>
<gene>
    <name evidence="3" type="ORF">G3M78_11535</name>
</gene>
<name>A0A7T0G413_9BACT</name>
<dbReference type="Proteomes" id="UP000594464">
    <property type="component" value="Chromosome"/>
</dbReference>
<keyword evidence="1" id="KW-0732">Signal</keyword>
<feature type="signal peptide" evidence="1">
    <location>
        <begin position="1"/>
        <end position="20"/>
    </location>
</feature>
<dbReference type="InterPro" id="IPR025693">
    <property type="entry name" value="Gly-zipper_OmpA-like_dom"/>
</dbReference>
<feature type="chain" id="PRO_5032906536" description="Glycine-zipper-containing OmpA-like membrane domain-containing protein" evidence="1">
    <location>
        <begin position="21"/>
        <end position="130"/>
    </location>
</feature>
<dbReference type="EMBL" id="CP048620">
    <property type="protein sequence ID" value="QPJ65990.1"/>
    <property type="molecule type" value="Genomic_DNA"/>
</dbReference>
<sequence>MNSSKLLGFIFCLGLVSACASQGWQPTVDPYGDANADLIDEHLEECRQLALKASGGTASSATKGTAIGAGVGAAVGAVIGAVSGNAGSGAATGAAIGGSAGGVKSGVESEGTYKSSYRKCMRNRGHKLLD</sequence>